<name>A0A1I4S250_9PROT</name>
<dbReference type="SUPFAM" id="SSF48371">
    <property type="entry name" value="ARM repeat"/>
    <property type="match status" value="1"/>
</dbReference>
<keyword evidence="3" id="KW-1185">Reference proteome</keyword>
<protein>
    <submittedName>
        <fullName evidence="2">Uncharacterized protein</fullName>
    </submittedName>
</protein>
<accession>A0A1I4S250</accession>
<feature type="compositionally biased region" description="Basic and acidic residues" evidence="1">
    <location>
        <begin position="405"/>
        <end position="418"/>
    </location>
</feature>
<dbReference type="AlphaFoldDB" id="A0A1I4S250"/>
<dbReference type="EMBL" id="FOUF01000022">
    <property type="protein sequence ID" value="SFM58350.1"/>
    <property type="molecule type" value="Genomic_DNA"/>
</dbReference>
<feature type="region of interest" description="Disordered" evidence="1">
    <location>
        <begin position="405"/>
        <end position="426"/>
    </location>
</feature>
<dbReference type="STRING" id="52442.SAMN05421880_12213"/>
<evidence type="ECO:0000313" key="2">
    <source>
        <dbReference type="EMBL" id="SFM58350.1"/>
    </source>
</evidence>
<dbReference type="Proteomes" id="UP000199561">
    <property type="component" value="Unassembled WGS sequence"/>
</dbReference>
<evidence type="ECO:0000313" key="3">
    <source>
        <dbReference type="Proteomes" id="UP000199561"/>
    </source>
</evidence>
<sequence length="1207" mass="140579">MPGGCGRWGIIVAELIKENRLDFPESDPGPLELNSIQQQVFEILNATKSQKYSLAAWYLGAIYAAKNIYNPDRFSQAAQSLRELLEKLPRVFVESEIQESRPDFKGMRVNLYSRLCSDKNRYEGEWSGKTIDAGLDKTIRGVDKYFELNQIPTRKEQIHSVMCKIDPMHDALDKGIKLEKSERFHSVWKFFEALAHHNTHADEETFWRQLSLTECIVIDLLAPITAQDQGSIRAILEKPQPEQGDVENMLELIKRRGANYAYFFKTVDNPVWINPLSKNGFFKNPPGVEAAGDGRIITPLWWPIFYLQRVSEQNPEQVVEIILGLEQTDNPRILREIFSIACDLKDTALSLRLKPLIKQFLKSPYRWSEEELIVKILKKWGSDQGPPRNAAHEIIQYVIAFQPDPKEDEKRTRRKDNPEAWNTSLEPNPRFDQWEYQQILEKGVCPLAEHEPYQVSRILIDAVASMIRLGMHPEDFEKGSDQDYSEIWCRRLDKPDRDYQDVKETLVQTLTYACEQVYDKAPESIDALDQALRNHRWKVFKRLRQHLYASHPSNQTLPWIREQILGHDDYPKWEHHYEFQLMIRKASEHFGPRLLSEEERRRIFDAILGGPSKEDFREWMGERYSEEAFQQRQRYFHRMQLRPFAALLGGDVRRYFDELEGEAQAEAVTDDSYSPYGGVTGDTVSYRSPKSAEDLESLTDEELLAYLNDWNEEHRDKDNWLVEINISALAGEFHTLFKEKIVPDGERLAFWLANRDRIARPVYVVAMLKAMIELVKEKHFDKLDQWLEYCAWVLSHLDTARVEGQPEPRDESRGHPDWGSSRRAVVDFIDACVNKDTDAPITARGGLAALLQQACGQPDWRLDHDRPVLLNRHDPITEAINNTRSRALESLVNFGFWVRHQLPEDQLPEVTDILAKRVAEDAEIPLTRPEHALLGMHFENLCTLNRDWAAQQREIFFPQANEAVWRDAFGSYIRFNRPVKLTFEILRGEFDYAIENLNILANEKSDGKELIDRLGQHLFMYYLWEVYPLTGDESLLERFYEMTKDDRKRWGQLFDHVGRSLRNSGRQLDKTLTDRIIAFFDWRFEAAEPLELQEFTFWLEAECLDPDWRLQSYSKILDLGRGKDVGLSLEVRALNKLLPNHLALVVECFAKITDAMDQGSQMYISADEAKPILKAGLTAEDPQVRENAERARENLLRLGRFDYLDVE</sequence>
<dbReference type="InterPro" id="IPR016024">
    <property type="entry name" value="ARM-type_fold"/>
</dbReference>
<gene>
    <name evidence="2" type="ORF">SAMN05421880_12213</name>
</gene>
<proteinExistence type="predicted"/>
<reference evidence="2 3" key="1">
    <citation type="submission" date="2016-10" db="EMBL/GenBank/DDBJ databases">
        <authorList>
            <person name="de Groot N.N."/>
        </authorList>
    </citation>
    <scope>NUCLEOTIDE SEQUENCE [LARGE SCALE GENOMIC DNA]</scope>
    <source>
        <strain evidence="2 3">Nm146</strain>
    </source>
</reference>
<organism evidence="2 3">
    <name type="scientific">Nitrosomonas nitrosa</name>
    <dbReference type="NCBI Taxonomy" id="52442"/>
    <lineage>
        <taxon>Bacteria</taxon>
        <taxon>Pseudomonadati</taxon>
        <taxon>Pseudomonadota</taxon>
        <taxon>Betaproteobacteria</taxon>
        <taxon>Nitrosomonadales</taxon>
        <taxon>Nitrosomonadaceae</taxon>
        <taxon>Nitrosomonas</taxon>
    </lineage>
</organism>
<evidence type="ECO:0000256" key="1">
    <source>
        <dbReference type="SAM" id="MobiDB-lite"/>
    </source>
</evidence>